<dbReference type="Proteomes" id="UP000075714">
    <property type="component" value="Unassembled WGS sequence"/>
</dbReference>
<organism evidence="2 3">
    <name type="scientific">Gonium pectorale</name>
    <name type="common">Green alga</name>
    <dbReference type="NCBI Taxonomy" id="33097"/>
    <lineage>
        <taxon>Eukaryota</taxon>
        <taxon>Viridiplantae</taxon>
        <taxon>Chlorophyta</taxon>
        <taxon>core chlorophytes</taxon>
        <taxon>Chlorophyceae</taxon>
        <taxon>CS clade</taxon>
        <taxon>Chlamydomonadales</taxon>
        <taxon>Volvocaceae</taxon>
        <taxon>Gonium</taxon>
    </lineage>
</organism>
<reference evidence="3" key="1">
    <citation type="journal article" date="2016" name="Nat. Commun.">
        <title>The Gonium pectorale genome demonstrates co-option of cell cycle regulation during the evolution of multicellularity.</title>
        <authorList>
            <person name="Hanschen E.R."/>
            <person name="Marriage T.N."/>
            <person name="Ferris P.J."/>
            <person name="Hamaji T."/>
            <person name="Toyoda A."/>
            <person name="Fujiyama A."/>
            <person name="Neme R."/>
            <person name="Noguchi H."/>
            <person name="Minakuchi Y."/>
            <person name="Suzuki M."/>
            <person name="Kawai-Toyooka H."/>
            <person name="Smith D.R."/>
            <person name="Sparks H."/>
            <person name="Anderson J."/>
            <person name="Bakaric R."/>
            <person name="Luria V."/>
            <person name="Karger A."/>
            <person name="Kirschner M.W."/>
            <person name="Durand P.M."/>
            <person name="Michod R.E."/>
            <person name="Nozaki H."/>
            <person name="Olson B.J."/>
        </authorList>
    </citation>
    <scope>NUCLEOTIDE SEQUENCE [LARGE SCALE GENOMIC DNA]</scope>
    <source>
        <strain evidence="3">NIES-2863</strain>
    </source>
</reference>
<evidence type="ECO:0000313" key="2">
    <source>
        <dbReference type="EMBL" id="KXZ48952.1"/>
    </source>
</evidence>
<evidence type="ECO:0000256" key="1">
    <source>
        <dbReference type="SAM" id="MobiDB-lite"/>
    </source>
</evidence>
<proteinExistence type="predicted"/>
<accession>A0A150GGI4</accession>
<sequence>MYSHRHDTDAGPRAADGDDSVGDCTRLHDVGTIAVGEPLEAVPPADNGAISCEPANPAATGGPPRAVIDEEGTPPGVMELSRAPSLAPAAAPPSPIPSHAHPDASVALPDLNAPTRSPAAASFQVPATAVLHRLDSEASVDVPATASAEVPAATVLQRLAAAAFPPDAANAATRLRHAIVGWLASSPEPYAAPFSALLTTLSLHLRTGPPAGLWLSPARKCPKLKPFLLHPDSRRVFAVGCLPGLRAESAWLDVAALRAAAAAAAASGAVTAAAAATATASVNCVERPRQNGAGVGAAQQSAEARSGADDHEVEELRRLAAVVFPPDSEDSTVRLRHAMAMWLISPPPGAVDPDDPDPDPRVGPRAAPLPSLVSYLRERLPHLCPHGEHRPPLLWAWLVPANARGVFTLSSPKGLNTLVVRLDDEALRRAAAAAAAAVEDRAADGVAGYGAAAATGVTESDSEASGTGIQARLDPGLEPAHRLVPAGRGSPGPIGSPARGLEGTAAVAVTAVAAAAAPAGSVAAAAAAAAARIWPGHDPVSTVRRLVVSQLAAVAAGPLGPASMLWVRGPSALGKMA</sequence>
<dbReference type="EMBL" id="LSYV01000025">
    <property type="protein sequence ID" value="KXZ48952.1"/>
    <property type="molecule type" value="Genomic_DNA"/>
</dbReference>
<feature type="region of interest" description="Disordered" evidence="1">
    <location>
        <begin position="37"/>
        <end position="101"/>
    </location>
</feature>
<gene>
    <name evidence="2" type="ORF">GPECTOR_24g242</name>
</gene>
<dbReference type="AlphaFoldDB" id="A0A150GGI4"/>
<evidence type="ECO:0000313" key="3">
    <source>
        <dbReference type="Proteomes" id="UP000075714"/>
    </source>
</evidence>
<feature type="region of interest" description="Disordered" evidence="1">
    <location>
        <begin position="1"/>
        <end position="22"/>
    </location>
</feature>
<feature type="compositionally biased region" description="Basic and acidic residues" evidence="1">
    <location>
        <begin position="1"/>
        <end position="10"/>
    </location>
</feature>
<comment type="caution">
    <text evidence="2">The sequence shown here is derived from an EMBL/GenBank/DDBJ whole genome shotgun (WGS) entry which is preliminary data.</text>
</comment>
<name>A0A150GGI4_GONPE</name>
<keyword evidence="3" id="KW-1185">Reference proteome</keyword>
<protein>
    <submittedName>
        <fullName evidence="2">Uncharacterized protein</fullName>
    </submittedName>
</protein>